<evidence type="ECO:0000313" key="3">
    <source>
        <dbReference type="EMBL" id="VTJ64197.1"/>
    </source>
</evidence>
<feature type="coiled-coil region" evidence="1">
    <location>
        <begin position="81"/>
        <end position="115"/>
    </location>
</feature>
<proteinExistence type="predicted"/>
<dbReference type="GO" id="GO:0061630">
    <property type="term" value="F:ubiquitin protein ligase activity"/>
    <property type="evidence" value="ECO:0007669"/>
    <property type="project" value="TreeGrafter"/>
</dbReference>
<dbReference type="SUPFAM" id="SSF57997">
    <property type="entry name" value="Tropomyosin"/>
    <property type="match status" value="1"/>
</dbReference>
<dbReference type="GO" id="GO:0031297">
    <property type="term" value="P:replication fork processing"/>
    <property type="evidence" value="ECO:0007669"/>
    <property type="project" value="TreeGrafter"/>
</dbReference>
<dbReference type="EMBL" id="WJEC01008856">
    <property type="protein sequence ID" value="KAF7459473.1"/>
    <property type="molecule type" value="Genomic_DNA"/>
</dbReference>
<dbReference type="Proteomes" id="UP000662637">
    <property type="component" value="Unassembled WGS sequence"/>
</dbReference>
<dbReference type="GO" id="GO:0090734">
    <property type="term" value="C:site of DNA damage"/>
    <property type="evidence" value="ECO:0007669"/>
    <property type="project" value="TreeGrafter"/>
</dbReference>
<dbReference type="PANTHER" id="PTHR46569">
    <property type="entry name" value="E3 UBIQUITIN-PROTEIN LIGASE TRAIP"/>
    <property type="match status" value="1"/>
</dbReference>
<name>A0A5E4B388_MARMO</name>
<dbReference type="InterPro" id="IPR052639">
    <property type="entry name" value="TRAIP_ubiq-protein_ligase"/>
</dbReference>
<organism evidence="3 4">
    <name type="scientific">Marmota monax</name>
    <name type="common">Woodchuck</name>
    <dbReference type="NCBI Taxonomy" id="9995"/>
    <lineage>
        <taxon>Eukaryota</taxon>
        <taxon>Metazoa</taxon>
        <taxon>Chordata</taxon>
        <taxon>Craniata</taxon>
        <taxon>Vertebrata</taxon>
        <taxon>Euteleostomi</taxon>
        <taxon>Mammalia</taxon>
        <taxon>Eutheria</taxon>
        <taxon>Euarchontoglires</taxon>
        <taxon>Glires</taxon>
        <taxon>Rodentia</taxon>
        <taxon>Sciuromorpha</taxon>
        <taxon>Sciuridae</taxon>
        <taxon>Xerinae</taxon>
        <taxon>Marmotini</taxon>
        <taxon>Marmota</taxon>
    </lineage>
</organism>
<keyword evidence="4" id="KW-1185">Reference proteome</keyword>
<dbReference type="GO" id="GO:0016567">
    <property type="term" value="P:protein ubiquitination"/>
    <property type="evidence" value="ECO:0007669"/>
    <property type="project" value="TreeGrafter"/>
</dbReference>
<sequence>MKTMEQIEILLQSQRPEVEEMIRDMGMGQSAVEQLAVYCVLLKKEYENLKKTWTASGELADKLRKDLVSSKSKLQTVYSELDQAKWELRVAQKDLQNADKEITSLKKKLNDVVGNLEPSTSGQ</sequence>
<gene>
    <name evidence="2" type="ORF">GHT09_020479</name>
    <name evidence="3" type="ORF">MONAX_5E000534</name>
</gene>
<reference evidence="3 4" key="1">
    <citation type="submission" date="2019-04" db="EMBL/GenBank/DDBJ databases">
        <authorList>
            <person name="Alioto T."/>
            <person name="Alioto T."/>
        </authorList>
    </citation>
    <scope>NUCLEOTIDE SEQUENCE [LARGE SCALE GENOMIC DNA]</scope>
</reference>
<dbReference type="EMBL" id="CABDUW010000257">
    <property type="protein sequence ID" value="VTJ64197.1"/>
    <property type="molecule type" value="Genomic_DNA"/>
</dbReference>
<dbReference type="AlphaFoldDB" id="A0A5E4B388"/>
<keyword evidence="1" id="KW-0175">Coiled coil</keyword>
<dbReference type="Proteomes" id="UP000335636">
    <property type="component" value="Unassembled WGS sequence"/>
</dbReference>
<dbReference type="GO" id="GO:0005634">
    <property type="term" value="C:nucleus"/>
    <property type="evidence" value="ECO:0007669"/>
    <property type="project" value="TreeGrafter"/>
</dbReference>
<protein>
    <submittedName>
        <fullName evidence="3">Uncharacterized protein</fullName>
    </submittedName>
</protein>
<evidence type="ECO:0000256" key="1">
    <source>
        <dbReference type="SAM" id="Coils"/>
    </source>
</evidence>
<dbReference type="Gene3D" id="1.20.120.330">
    <property type="entry name" value="Nucleotidyltransferases domain 2"/>
    <property type="match status" value="1"/>
</dbReference>
<accession>A0A5E4B388</accession>
<reference evidence="2" key="2">
    <citation type="submission" date="2020-08" db="EMBL/GenBank/DDBJ databases">
        <authorList>
            <person name="Shumante A."/>
            <person name="Zimin A.V."/>
            <person name="Puiu D."/>
            <person name="Salzberg S.L."/>
        </authorList>
    </citation>
    <scope>NUCLEOTIDE SEQUENCE</scope>
    <source>
        <strain evidence="2">WC2-LM</strain>
        <tissue evidence="2">Liver</tissue>
    </source>
</reference>
<evidence type="ECO:0000313" key="2">
    <source>
        <dbReference type="EMBL" id="KAF7459473.1"/>
    </source>
</evidence>
<dbReference type="PANTHER" id="PTHR46569:SF1">
    <property type="entry name" value="E3 UBIQUITIN-PROTEIN LIGASE RFWD3-RELATED"/>
    <property type="match status" value="1"/>
</dbReference>
<evidence type="ECO:0000313" key="4">
    <source>
        <dbReference type="Proteomes" id="UP000335636"/>
    </source>
</evidence>